<keyword evidence="3" id="KW-0963">Cytoplasm</keyword>
<dbReference type="Proteomes" id="UP001314263">
    <property type="component" value="Unassembled WGS sequence"/>
</dbReference>
<dbReference type="GO" id="GO:0005885">
    <property type="term" value="C:Arp2/3 protein complex"/>
    <property type="evidence" value="ECO:0007669"/>
    <property type="project" value="InterPro"/>
</dbReference>
<dbReference type="GO" id="GO:0030041">
    <property type="term" value="P:actin filament polymerization"/>
    <property type="evidence" value="ECO:0007669"/>
    <property type="project" value="InterPro"/>
</dbReference>
<dbReference type="AlphaFoldDB" id="A0AAV1I1N1"/>
<evidence type="ECO:0000256" key="4">
    <source>
        <dbReference type="ARBA" id="ARBA00023203"/>
    </source>
</evidence>
<dbReference type="SUPFAM" id="SSF69645">
    <property type="entry name" value="Arp2/3 complex subunits"/>
    <property type="match status" value="1"/>
</dbReference>
<dbReference type="InterPro" id="IPR034666">
    <property type="entry name" value="ARPC2/4"/>
</dbReference>
<sequence>MCLHMPAACVAGACPERGRISAAVTEADSLRGIRKATMLQTKHATGPVPRKETYADEVRQQLNASFILYNFPCQHVDGGNKPEVEMETDPELVLPSVTVSRSEHEYALFEPSINSLRVSFKLKPIDSLEGLLRKKQLQFYHRRAESLRILRRKPIKGYDVSLLLTSQHQQQLDKRLLIAFICQLMEDVSSCSSLKRLIAAHGRSSSLSLRKALA</sequence>
<evidence type="ECO:0000313" key="7">
    <source>
        <dbReference type="Proteomes" id="UP001314263"/>
    </source>
</evidence>
<dbReference type="GO" id="GO:0051015">
    <property type="term" value="F:actin filament binding"/>
    <property type="evidence" value="ECO:0007669"/>
    <property type="project" value="TreeGrafter"/>
</dbReference>
<evidence type="ECO:0000256" key="3">
    <source>
        <dbReference type="ARBA" id="ARBA00022490"/>
    </source>
</evidence>
<evidence type="ECO:0008006" key="8">
    <source>
        <dbReference type="Google" id="ProtNLM"/>
    </source>
</evidence>
<dbReference type="PANTHER" id="PTHR22629">
    <property type="entry name" value="ARP2/3 COMPLEX 20 KD SUBUNIT"/>
    <property type="match status" value="1"/>
</dbReference>
<accession>A0AAV1I1N1</accession>
<organism evidence="6 7">
    <name type="scientific">Coccomyxa viridis</name>
    <dbReference type="NCBI Taxonomy" id="1274662"/>
    <lineage>
        <taxon>Eukaryota</taxon>
        <taxon>Viridiplantae</taxon>
        <taxon>Chlorophyta</taxon>
        <taxon>core chlorophytes</taxon>
        <taxon>Trebouxiophyceae</taxon>
        <taxon>Trebouxiophyceae incertae sedis</taxon>
        <taxon>Coccomyxaceae</taxon>
        <taxon>Coccomyxa</taxon>
    </lineage>
</organism>
<protein>
    <recommendedName>
        <fullName evidence="8">Ribosomal protein S10</fullName>
    </recommendedName>
</protein>
<dbReference type="GO" id="GO:0034314">
    <property type="term" value="P:Arp2/3 complex-mediated actin nucleation"/>
    <property type="evidence" value="ECO:0007669"/>
    <property type="project" value="InterPro"/>
</dbReference>
<evidence type="ECO:0000313" key="6">
    <source>
        <dbReference type="EMBL" id="CAK0762857.1"/>
    </source>
</evidence>
<keyword evidence="4" id="KW-0009">Actin-binding</keyword>
<keyword evidence="7" id="KW-1185">Reference proteome</keyword>
<keyword evidence="5" id="KW-0206">Cytoskeleton</keyword>
<evidence type="ECO:0000256" key="1">
    <source>
        <dbReference type="ARBA" id="ARBA00004245"/>
    </source>
</evidence>
<dbReference type="Pfam" id="PF05856">
    <property type="entry name" value="ARPC4"/>
    <property type="match status" value="1"/>
</dbReference>
<evidence type="ECO:0000256" key="5">
    <source>
        <dbReference type="ARBA" id="ARBA00023212"/>
    </source>
</evidence>
<comment type="similarity">
    <text evidence="2">Belongs to the ARPC4 family.</text>
</comment>
<reference evidence="6 7" key="1">
    <citation type="submission" date="2023-10" db="EMBL/GenBank/DDBJ databases">
        <authorList>
            <person name="Maclean D."/>
            <person name="Macfadyen A."/>
        </authorList>
    </citation>
    <scope>NUCLEOTIDE SEQUENCE [LARGE SCALE GENOMIC DNA]</scope>
</reference>
<proteinExistence type="inferred from homology"/>
<dbReference type="Gene3D" id="3.30.1460.20">
    <property type="match status" value="1"/>
</dbReference>
<gene>
    <name evidence="6" type="ORF">CVIRNUC_002999</name>
</gene>
<name>A0AAV1I1N1_9CHLO</name>
<dbReference type="PANTHER" id="PTHR22629:SF0">
    <property type="entry name" value="ACTIN-RELATED PROTEIN 2_3 COMPLEX SUBUNIT 4"/>
    <property type="match status" value="1"/>
</dbReference>
<comment type="caution">
    <text evidence="6">The sequence shown here is derived from an EMBL/GenBank/DDBJ whole genome shotgun (WGS) entry which is preliminary data.</text>
</comment>
<comment type="subcellular location">
    <subcellularLocation>
        <location evidence="1">Cytoplasm</location>
        <location evidence="1">Cytoskeleton</location>
    </subcellularLocation>
</comment>
<dbReference type="EMBL" id="CAUYUE010000004">
    <property type="protein sequence ID" value="CAK0762857.1"/>
    <property type="molecule type" value="Genomic_DNA"/>
</dbReference>
<dbReference type="InterPro" id="IPR008384">
    <property type="entry name" value="ARPC4"/>
</dbReference>
<evidence type="ECO:0000256" key="2">
    <source>
        <dbReference type="ARBA" id="ARBA00005919"/>
    </source>
</evidence>